<dbReference type="InterPro" id="IPR006016">
    <property type="entry name" value="UspA"/>
</dbReference>
<feature type="domain" description="UspA" evidence="2">
    <location>
        <begin position="2"/>
        <end position="142"/>
    </location>
</feature>
<evidence type="ECO:0000313" key="3">
    <source>
        <dbReference type="EMBL" id="EIJ39893.1"/>
    </source>
</evidence>
<protein>
    <submittedName>
        <fullName evidence="3">Universal stress protein UspA-like protein</fullName>
    </submittedName>
</protein>
<name>I3C8F0_9FLAO</name>
<accession>I3C8F0</accession>
<dbReference type="Proteomes" id="UP000004690">
    <property type="component" value="Unassembled WGS sequence"/>
</dbReference>
<gene>
    <name evidence="3" type="ORF">JoomaDRAFT_2935</name>
</gene>
<dbReference type="InterPro" id="IPR006015">
    <property type="entry name" value="Universal_stress_UspA"/>
</dbReference>
<evidence type="ECO:0000313" key="4">
    <source>
        <dbReference type="Proteomes" id="UP000004690"/>
    </source>
</evidence>
<dbReference type="AlphaFoldDB" id="I3C8F0"/>
<dbReference type="eggNOG" id="COG0589">
    <property type="taxonomic scope" value="Bacteria"/>
</dbReference>
<dbReference type="OrthoDB" id="9788959at2"/>
<dbReference type="CDD" id="cd00293">
    <property type="entry name" value="USP-like"/>
    <property type="match status" value="1"/>
</dbReference>
<dbReference type="RefSeq" id="WP_008613722.1">
    <property type="nucleotide sequence ID" value="NZ_JH651379.1"/>
</dbReference>
<comment type="similarity">
    <text evidence="1">Belongs to the universal stress protein A family.</text>
</comment>
<reference evidence="3 4" key="1">
    <citation type="submission" date="2012-02" db="EMBL/GenBank/DDBJ databases">
        <title>Improved High-Quality Draft genome of Joostella marina DSM 19592.</title>
        <authorList>
            <consortium name="US DOE Joint Genome Institute (JGI-PGF)"/>
            <person name="Lucas S."/>
            <person name="Copeland A."/>
            <person name="Lapidus A."/>
            <person name="Bruce D."/>
            <person name="Goodwin L."/>
            <person name="Pitluck S."/>
            <person name="Peters L."/>
            <person name="Chertkov O."/>
            <person name="Ovchinnikova G."/>
            <person name="Kyrpides N."/>
            <person name="Mavromatis K."/>
            <person name="Detter J.C."/>
            <person name="Han C."/>
            <person name="Land M."/>
            <person name="Hauser L."/>
            <person name="Markowitz V."/>
            <person name="Cheng J.-F."/>
            <person name="Hugenholtz P."/>
            <person name="Woyke T."/>
            <person name="Wu D."/>
            <person name="Tindall B."/>
            <person name="Brambilla E."/>
            <person name="Klenk H.-P."/>
            <person name="Eisen J.A."/>
        </authorList>
    </citation>
    <scope>NUCLEOTIDE SEQUENCE [LARGE SCALE GENOMIC DNA]</scope>
    <source>
        <strain evidence="3 4">DSM 19592</strain>
    </source>
</reference>
<organism evidence="3 4">
    <name type="scientific">Galbibacter orientalis DSM 19592</name>
    <dbReference type="NCBI Taxonomy" id="926559"/>
    <lineage>
        <taxon>Bacteria</taxon>
        <taxon>Pseudomonadati</taxon>
        <taxon>Bacteroidota</taxon>
        <taxon>Flavobacteriia</taxon>
        <taxon>Flavobacteriales</taxon>
        <taxon>Flavobacteriaceae</taxon>
        <taxon>Galbibacter</taxon>
    </lineage>
</organism>
<dbReference type="PRINTS" id="PR01438">
    <property type="entry name" value="UNVRSLSTRESS"/>
</dbReference>
<dbReference type="STRING" id="926559.JoomaDRAFT_2935"/>
<sequence length="273" mass="30948">MKILVPIDFSQSSKIGVEYATKVAESLNSEIIFVHTYSGGYQYAGYGAIAYPVPDNFSSYQDLYKEKMLEFLENFPRLATIKYKSIVTSGRTSDIIFQLATEEKVNLVIMGTEGAGEVEGYLAGTTSEKISMDVPCPVLVVPEDLETFGLKRICLALDSDNLRPDRELSILANLLMAFNASLFIFHSSKSKDENINEQEVKDYYKQFFNLENISVHLFSDGKTEENITNFLKENIIDVLALLYREHDFIEKLTELGLRRKMIFKSEAPVLILK</sequence>
<dbReference type="Gene3D" id="3.40.50.12370">
    <property type="match status" value="1"/>
</dbReference>
<dbReference type="SUPFAM" id="SSF52402">
    <property type="entry name" value="Adenine nucleotide alpha hydrolases-like"/>
    <property type="match status" value="1"/>
</dbReference>
<proteinExistence type="inferred from homology"/>
<dbReference type="PANTHER" id="PTHR46268">
    <property type="entry name" value="STRESS RESPONSE PROTEIN NHAX"/>
    <property type="match status" value="1"/>
</dbReference>
<dbReference type="HOGENOM" id="CLU_049301_2_4_10"/>
<keyword evidence="4" id="KW-1185">Reference proteome</keyword>
<dbReference type="Pfam" id="PF00582">
    <property type="entry name" value="Usp"/>
    <property type="match status" value="1"/>
</dbReference>
<dbReference type="EMBL" id="JH651379">
    <property type="protein sequence ID" value="EIJ39893.1"/>
    <property type="molecule type" value="Genomic_DNA"/>
</dbReference>
<evidence type="ECO:0000259" key="2">
    <source>
        <dbReference type="Pfam" id="PF00582"/>
    </source>
</evidence>
<evidence type="ECO:0000256" key="1">
    <source>
        <dbReference type="ARBA" id="ARBA00008791"/>
    </source>
</evidence>
<dbReference type="PANTHER" id="PTHR46268:SF6">
    <property type="entry name" value="UNIVERSAL STRESS PROTEIN UP12"/>
    <property type="match status" value="1"/>
</dbReference>